<dbReference type="EMBL" id="AGEJ01000024">
    <property type="protein sequence ID" value="EMD16074.1"/>
    <property type="molecule type" value="Genomic_DNA"/>
</dbReference>
<keyword evidence="3" id="KW-1185">Reference proteome</keyword>
<organism evidence="2 3">
    <name type="scientific">Eggerthia catenaformis OT 569 = DSM 20559</name>
    <dbReference type="NCBI Taxonomy" id="999415"/>
    <lineage>
        <taxon>Bacteria</taxon>
        <taxon>Bacillati</taxon>
        <taxon>Bacillota</taxon>
        <taxon>Erysipelotrichia</taxon>
        <taxon>Erysipelotrichales</taxon>
        <taxon>Coprobacillaceae</taxon>
        <taxon>Eggerthia</taxon>
    </lineage>
</organism>
<dbReference type="InterPro" id="IPR003607">
    <property type="entry name" value="HD/PDEase_dom"/>
</dbReference>
<dbReference type="BioCyc" id="ECAT999415-HMP:GTTI-1521-MONOMER"/>
<gene>
    <name evidence="2" type="ORF">HMPREF9943_01477</name>
</gene>
<dbReference type="SUPFAM" id="SSF109604">
    <property type="entry name" value="HD-domain/PDEase-like"/>
    <property type="match status" value="1"/>
</dbReference>
<proteinExistence type="predicted"/>
<reference evidence="2 3" key="1">
    <citation type="submission" date="2013-02" db="EMBL/GenBank/DDBJ databases">
        <title>The Genome Sequence of Lactobacillus catenaformis F0143.</title>
        <authorList>
            <consortium name="The Broad Institute Genome Sequencing Platform"/>
            <person name="Earl A."/>
            <person name="Ward D."/>
            <person name="Feldgarden M."/>
            <person name="Gevers D."/>
            <person name="Izard J."/>
            <person name="Blanton J.M."/>
            <person name="Mathney J."/>
            <person name="Dewhirst F.E."/>
            <person name="Young S.K."/>
            <person name="Zeng Q."/>
            <person name="Gargeya S."/>
            <person name="Fitzgerald M."/>
            <person name="Haas B."/>
            <person name="Abouelleil A."/>
            <person name="Alvarado L."/>
            <person name="Arachchi H.M."/>
            <person name="Berlin A."/>
            <person name="Chapman S.B."/>
            <person name="Gearin G."/>
            <person name="Goldberg J."/>
            <person name="Griggs A."/>
            <person name="Gujja S."/>
            <person name="Hansen M."/>
            <person name="Heiman D."/>
            <person name="Howarth C."/>
            <person name="Larimer J."/>
            <person name="Lui A."/>
            <person name="MacDonald P.J.P."/>
            <person name="McCowen C."/>
            <person name="Montmayeur A."/>
            <person name="Murphy C."/>
            <person name="Neiman D."/>
            <person name="Pearson M."/>
            <person name="Priest M."/>
            <person name="Roberts A."/>
            <person name="Saif S."/>
            <person name="Shea T."/>
            <person name="Sisk P."/>
            <person name="Stolte C."/>
            <person name="Sykes S."/>
            <person name="Wortman J."/>
            <person name="Nusbaum C."/>
            <person name="Birren B."/>
        </authorList>
    </citation>
    <scope>NUCLEOTIDE SEQUENCE [LARGE SCALE GENOMIC DNA]</scope>
    <source>
        <strain evidence="2 3">OT 569</strain>
    </source>
</reference>
<protein>
    <recommendedName>
        <fullName evidence="1">HD/PDEase domain-containing protein</fullName>
    </recommendedName>
</protein>
<sequence>MKVNIKDVLKELENKRYLKQKEFTQHGTTSVYEHSLKVTQLSLKIALKLHLPVNRYALIRGALLHDYFLYDWHDDGHKYHGFTHPYIAYKNACEDFFLTYIEEDIIKHHMFPLVPIPPTTIEGWIVCIADKISASAETLSPYLRKMVKE</sequence>
<evidence type="ECO:0000313" key="3">
    <source>
        <dbReference type="Proteomes" id="UP000011758"/>
    </source>
</evidence>
<accession>M2PKH4</accession>
<comment type="caution">
    <text evidence="2">The sequence shown here is derived from an EMBL/GenBank/DDBJ whole genome shotgun (WGS) entry which is preliminary data.</text>
</comment>
<feature type="domain" description="HD/PDEase" evidence="1">
    <location>
        <begin position="27"/>
        <end position="144"/>
    </location>
</feature>
<dbReference type="eggNOG" id="COG1896">
    <property type="taxonomic scope" value="Bacteria"/>
</dbReference>
<dbReference type="InterPro" id="IPR006674">
    <property type="entry name" value="HD_domain"/>
</dbReference>
<dbReference type="AlphaFoldDB" id="M2PKH4"/>
<dbReference type="RefSeq" id="WP_004803614.1">
    <property type="nucleotide sequence ID" value="NZ_AUGJ01000007.1"/>
</dbReference>
<dbReference type="SMART" id="SM00471">
    <property type="entry name" value="HDc"/>
    <property type="match status" value="1"/>
</dbReference>
<evidence type="ECO:0000259" key="1">
    <source>
        <dbReference type="SMART" id="SM00471"/>
    </source>
</evidence>
<name>M2PKH4_9FIRM</name>
<dbReference type="STRING" id="999415.HMPREF9943_01477"/>
<dbReference type="Gene3D" id="1.10.3210.10">
    <property type="entry name" value="Hypothetical protein af1432"/>
    <property type="match status" value="1"/>
</dbReference>
<dbReference type="Pfam" id="PF01966">
    <property type="entry name" value="HD"/>
    <property type="match status" value="1"/>
</dbReference>
<dbReference type="CDD" id="cd00077">
    <property type="entry name" value="HDc"/>
    <property type="match status" value="1"/>
</dbReference>
<evidence type="ECO:0000313" key="2">
    <source>
        <dbReference type="EMBL" id="EMD16074.1"/>
    </source>
</evidence>
<dbReference type="Proteomes" id="UP000011758">
    <property type="component" value="Unassembled WGS sequence"/>
</dbReference>